<protein>
    <submittedName>
        <fullName evidence="2">Uncharacterized protein</fullName>
    </submittedName>
</protein>
<evidence type="ECO:0000313" key="2">
    <source>
        <dbReference type="EMBL" id="CAA9561385.1"/>
    </source>
</evidence>
<evidence type="ECO:0000256" key="1">
    <source>
        <dbReference type="SAM" id="MobiDB-lite"/>
    </source>
</evidence>
<name>A0A6J4UXK2_9BACT</name>
<organism evidence="2">
    <name type="scientific">uncultured Thermomicrobiales bacterium</name>
    <dbReference type="NCBI Taxonomy" id="1645740"/>
    <lineage>
        <taxon>Bacteria</taxon>
        <taxon>Pseudomonadati</taxon>
        <taxon>Thermomicrobiota</taxon>
        <taxon>Thermomicrobia</taxon>
        <taxon>Thermomicrobiales</taxon>
        <taxon>environmental samples</taxon>
    </lineage>
</organism>
<proteinExistence type="predicted"/>
<feature type="region of interest" description="Disordered" evidence="1">
    <location>
        <begin position="31"/>
        <end position="54"/>
    </location>
</feature>
<reference evidence="2" key="1">
    <citation type="submission" date="2020-02" db="EMBL/GenBank/DDBJ databases">
        <authorList>
            <person name="Meier V. D."/>
        </authorList>
    </citation>
    <scope>NUCLEOTIDE SEQUENCE</scope>
    <source>
        <strain evidence="2">AVDCRST_MAG73</strain>
    </source>
</reference>
<gene>
    <name evidence="2" type="ORF">AVDCRST_MAG73-3736</name>
</gene>
<sequence length="54" mass="5685">MGFLPPVRLALVHAVGALALPRRVRSFLSEPEADARHRAGIETSVPAIATPDGP</sequence>
<accession>A0A6J4UXK2</accession>
<dbReference type="AlphaFoldDB" id="A0A6J4UXK2"/>
<dbReference type="EMBL" id="CADCWE010000247">
    <property type="protein sequence ID" value="CAA9561385.1"/>
    <property type="molecule type" value="Genomic_DNA"/>
</dbReference>